<keyword evidence="6 16" id="KW-0132">Cell division</keyword>
<dbReference type="Gene3D" id="3.30.43.10">
    <property type="entry name" value="Uridine Diphospho-n-acetylenolpyruvylglucosamine Reductase, domain 2"/>
    <property type="match status" value="1"/>
</dbReference>
<dbReference type="Pfam" id="PF02873">
    <property type="entry name" value="MurB_C"/>
    <property type="match status" value="1"/>
</dbReference>
<accession>A0A101HKR7</accession>
<evidence type="ECO:0000256" key="3">
    <source>
        <dbReference type="ARBA" id="ARBA00004496"/>
    </source>
</evidence>
<evidence type="ECO:0000313" key="19">
    <source>
        <dbReference type="Proteomes" id="UP000054092"/>
    </source>
</evidence>
<comment type="cofactor">
    <cofactor evidence="1 16">
        <name>FAD</name>
        <dbReference type="ChEBI" id="CHEBI:57692"/>
    </cofactor>
</comment>
<keyword evidence="5 16" id="KW-0963">Cytoplasm</keyword>
<evidence type="ECO:0000256" key="1">
    <source>
        <dbReference type="ARBA" id="ARBA00001974"/>
    </source>
</evidence>
<feature type="active site" evidence="16">
    <location>
        <position position="297"/>
    </location>
</feature>
<comment type="similarity">
    <text evidence="16">Belongs to the MurB family.</text>
</comment>
<evidence type="ECO:0000256" key="13">
    <source>
        <dbReference type="ARBA" id="ARBA00023306"/>
    </source>
</evidence>
<comment type="catalytic activity">
    <reaction evidence="15 16">
        <text>UDP-N-acetyl-alpha-D-muramate + NADP(+) = UDP-N-acetyl-3-O-(1-carboxyvinyl)-alpha-D-glucosamine + NADPH + H(+)</text>
        <dbReference type="Rhea" id="RHEA:12248"/>
        <dbReference type="ChEBI" id="CHEBI:15378"/>
        <dbReference type="ChEBI" id="CHEBI:57783"/>
        <dbReference type="ChEBI" id="CHEBI:58349"/>
        <dbReference type="ChEBI" id="CHEBI:68483"/>
        <dbReference type="ChEBI" id="CHEBI:70757"/>
        <dbReference type="EC" id="1.3.1.98"/>
    </reaction>
</comment>
<evidence type="ECO:0000256" key="8">
    <source>
        <dbReference type="ARBA" id="ARBA00022827"/>
    </source>
</evidence>
<dbReference type="UniPathway" id="UPA00219"/>
<evidence type="ECO:0000313" key="18">
    <source>
        <dbReference type="EMBL" id="KUK78300.1"/>
    </source>
</evidence>
<feature type="domain" description="FAD-binding PCMH-type" evidence="17">
    <location>
        <begin position="33"/>
        <end position="197"/>
    </location>
</feature>
<dbReference type="PATRIC" id="fig|1184387.3.peg.199"/>
<dbReference type="PROSITE" id="PS51387">
    <property type="entry name" value="FAD_PCMH"/>
    <property type="match status" value="1"/>
</dbReference>
<dbReference type="InterPro" id="IPR036635">
    <property type="entry name" value="MurB_C_sf"/>
</dbReference>
<dbReference type="InterPro" id="IPR011601">
    <property type="entry name" value="MurB_C"/>
</dbReference>
<evidence type="ECO:0000256" key="5">
    <source>
        <dbReference type="ARBA" id="ARBA00022490"/>
    </source>
</evidence>
<dbReference type="Pfam" id="PF01565">
    <property type="entry name" value="FAD_binding_4"/>
    <property type="match status" value="1"/>
</dbReference>
<keyword evidence="13 16" id="KW-0131">Cell cycle</keyword>
<dbReference type="InterPro" id="IPR016166">
    <property type="entry name" value="FAD-bd_PCMH"/>
</dbReference>
<dbReference type="Gene3D" id="3.90.78.10">
    <property type="entry name" value="UDP-N-acetylenolpyruvoylglucosamine reductase, C-terminal domain"/>
    <property type="match status" value="1"/>
</dbReference>
<dbReference type="EMBL" id="LGGP01000391">
    <property type="protein sequence ID" value="KUK78300.1"/>
    <property type="molecule type" value="Genomic_DNA"/>
</dbReference>
<dbReference type="GO" id="GO:0005829">
    <property type="term" value="C:cytosol"/>
    <property type="evidence" value="ECO:0007669"/>
    <property type="project" value="TreeGrafter"/>
</dbReference>
<evidence type="ECO:0000256" key="11">
    <source>
        <dbReference type="ARBA" id="ARBA00022984"/>
    </source>
</evidence>
<dbReference type="GO" id="GO:0009252">
    <property type="term" value="P:peptidoglycan biosynthetic process"/>
    <property type="evidence" value="ECO:0007669"/>
    <property type="project" value="UniProtKB-UniRule"/>
</dbReference>
<dbReference type="AlphaFoldDB" id="A0A101HKR7"/>
<keyword evidence="7 16" id="KW-0285">Flavoprotein</keyword>
<dbReference type="InterPro" id="IPR016169">
    <property type="entry name" value="FAD-bd_PCMH_sub2"/>
</dbReference>
<evidence type="ECO:0000256" key="12">
    <source>
        <dbReference type="ARBA" id="ARBA00023002"/>
    </source>
</evidence>
<dbReference type="GO" id="GO:0008360">
    <property type="term" value="P:regulation of cell shape"/>
    <property type="evidence" value="ECO:0007669"/>
    <property type="project" value="UniProtKB-KW"/>
</dbReference>
<dbReference type="NCBIfam" id="TIGR00179">
    <property type="entry name" value="murB"/>
    <property type="match status" value="1"/>
</dbReference>
<dbReference type="NCBIfam" id="NF010480">
    <property type="entry name" value="PRK13905.1"/>
    <property type="match status" value="1"/>
</dbReference>
<comment type="function">
    <text evidence="2 16">Cell wall formation.</text>
</comment>
<sequence>MAKRELTDCFDILYSLGADVRLNEPLKWHTTIRVGGPARVFVQPYSVESLAEIVSFLKSEAIEFRIIGGGSNIICPARFEGVVVSTKNLNLMKSEGERVFVQAGTSVNTLIWHCLSEGLTGLEFLTGLPGSVGGAILMNAGAFGGELGNRVARVTYLDESNRAREIDGKAAGFSYRSSIFRSSKEIILGAEFALRRGEKLEISRRMSEILAKRLEKQPLQYPSAGSVFMRPRPDFYVGSFIEKLGLKGFRVGDAEVSEKHAGFIVNKGDASQEDVLSLIEVIKRKVREAAGVDLGTEIEIWKEVG</sequence>
<evidence type="ECO:0000256" key="16">
    <source>
        <dbReference type="HAMAP-Rule" id="MF_00037"/>
    </source>
</evidence>
<feature type="active site" description="Proton donor" evidence="16">
    <location>
        <position position="226"/>
    </location>
</feature>
<evidence type="ECO:0000256" key="7">
    <source>
        <dbReference type="ARBA" id="ARBA00022630"/>
    </source>
</evidence>
<keyword evidence="10 16" id="KW-0133">Cell shape</keyword>
<dbReference type="InterPro" id="IPR036318">
    <property type="entry name" value="FAD-bd_PCMH-like_sf"/>
</dbReference>
<feature type="active site" evidence="16">
    <location>
        <position position="176"/>
    </location>
</feature>
<evidence type="ECO:0000259" key="17">
    <source>
        <dbReference type="PROSITE" id="PS51387"/>
    </source>
</evidence>
<evidence type="ECO:0000256" key="4">
    <source>
        <dbReference type="ARBA" id="ARBA00004752"/>
    </source>
</evidence>
<dbReference type="HAMAP" id="MF_00037">
    <property type="entry name" value="MurB"/>
    <property type="match status" value="1"/>
</dbReference>
<evidence type="ECO:0000256" key="15">
    <source>
        <dbReference type="ARBA" id="ARBA00048914"/>
    </source>
</evidence>
<dbReference type="InterPro" id="IPR006094">
    <property type="entry name" value="Oxid_FAD_bind_N"/>
</dbReference>
<dbReference type="Gene3D" id="3.30.465.10">
    <property type="match status" value="1"/>
</dbReference>
<keyword evidence="11 16" id="KW-0573">Peptidoglycan synthesis</keyword>
<keyword evidence="14 16" id="KW-0961">Cell wall biogenesis/degradation</keyword>
<organism evidence="18 19">
    <name type="scientific">Mesotoga prima</name>
    <dbReference type="NCBI Taxonomy" id="1184387"/>
    <lineage>
        <taxon>Bacteria</taxon>
        <taxon>Thermotogati</taxon>
        <taxon>Thermotogota</taxon>
        <taxon>Thermotogae</taxon>
        <taxon>Kosmotogales</taxon>
        <taxon>Kosmotogaceae</taxon>
        <taxon>Mesotoga</taxon>
    </lineage>
</organism>
<dbReference type="GO" id="GO:0071949">
    <property type="term" value="F:FAD binding"/>
    <property type="evidence" value="ECO:0007669"/>
    <property type="project" value="InterPro"/>
</dbReference>
<name>A0A101HKR7_9BACT</name>
<dbReference type="GO" id="GO:0008762">
    <property type="term" value="F:UDP-N-acetylmuramate dehydrogenase activity"/>
    <property type="evidence" value="ECO:0007669"/>
    <property type="project" value="UniProtKB-UniRule"/>
</dbReference>
<evidence type="ECO:0000256" key="10">
    <source>
        <dbReference type="ARBA" id="ARBA00022960"/>
    </source>
</evidence>
<evidence type="ECO:0000256" key="6">
    <source>
        <dbReference type="ARBA" id="ARBA00022618"/>
    </source>
</evidence>
<gene>
    <name evidence="16" type="primary">murB</name>
    <name evidence="18" type="ORF">XD94_1770</name>
</gene>
<keyword evidence="8 16" id="KW-0274">FAD</keyword>
<dbReference type="InterPro" id="IPR016167">
    <property type="entry name" value="FAD-bd_PCMH_sub1"/>
</dbReference>
<dbReference type="SUPFAM" id="SSF56176">
    <property type="entry name" value="FAD-binding/transporter-associated domain-like"/>
    <property type="match status" value="1"/>
</dbReference>
<comment type="caution">
    <text evidence="18">The sequence shown here is derived from an EMBL/GenBank/DDBJ whole genome shotgun (WGS) entry which is preliminary data.</text>
</comment>
<dbReference type="Proteomes" id="UP000054092">
    <property type="component" value="Unassembled WGS sequence"/>
</dbReference>
<dbReference type="PANTHER" id="PTHR21071">
    <property type="entry name" value="UDP-N-ACETYLENOLPYRUVOYLGLUCOSAMINE REDUCTASE"/>
    <property type="match status" value="1"/>
</dbReference>
<evidence type="ECO:0000256" key="2">
    <source>
        <dbReference type="ARBA" id="ARBA00003921"/>
    </source>
</evidence>
<reference evidence="19" key="1">
    <citation type="journal article" date="2015" name="MBio">
        <title>Genome-Resolved Metagenomic Analysis Reveals Roles for Candidate Phyla and Other Microbial Community Members in Biogeochemical Transformations in Oil Reservoirs.</title>
        <authorList>
            <person name="Hu P."/>
            <person name="Tom L."/>
            <person name="Singh A."/>
            <person name="Thomas B.C."/>
            <person name="Baker B.J."/>
            <person name="Piceno Y.M."/>
            <person name="Andersen G.L."/>
            <person name="Banfield J.F."/>
        </authorList>
    </citation>
    <scope>NUCLEOTIDE SEQUENCE [LARGE SCALE GENOMIC DNA]</scope>
</reference>
<comment type="subcellular location">
    <subcellularLocation>
        <location evidence="3 16">Cytoplasm</location>
    </subcellularLocation>
</comment>
<evidence type="ECO:0000256" key="9">
    <source>
        <dbReference type="ARBA" id="ARBA00022857"/>
    </source>
</evidence>
<keyword evidence="9 16" id="KW-0521">NADP</keyword>
<proteinExistence type="inferred from homology"/>
<dbReference type="SUPFAM" id="SSF56194">
    <property type="entry name" value="Uridine diphospho-N-Acetylenolpyruvylglucosamine reductase, MurB, C-terminal domain"/>
    <property type="match status" value="1"/>
</dbReference>
<comment type="pathway">
    <text evidence="4 16">Cell wall biogenesis; peptidoglycan biosynthesis.</text>
</comment>
<dbReference type="GO" id="GO:0071555">
    <property type="term" value="P:cell wall organization"/>
    <property type="evidence" value="ECO:0007669"/>
    <property type="project" value="UniProtKB-KW"/>
</dbReference>
<dbReference type="EC" id="1.3.1.98" evidence="16"/>
<dbReference type="GO" id="GO:0051301">
    <property type="term" value="P:cell division"/>
    <property type="evidence" value="ECO:0007669"/>
    <property type="project" value="UniProtKB-KW"/>
</dbReference>
<dbReference type="InterPro" id="IPR003170">
    <property type="entry name" value="MurB"/>
</dbReference>
<dbReference type="PANTHER" id="PTHR21071:SF4">
    <property type="entry name" value="UDP-N-ACETYLENOLPYRUVOYLGLUCOSAMINE REDUCTASE"/>
    <property type="match status" value="1"/>
</dbReference>
<protein>
    <recommendedName>
        <fullName evidence="16">UDP-N-acetylenolpyruvoylglucosamine reductase</fullName>
        <ecNumber evidence="16">1.3.1.98</ecNumber>
    </recommendedName>
    <alternativeName>
        <fullName evidence="16">UDP-N-acetylmuramate dehydrogenase</fullName>
    </alternativeName>
</protein>
<keyword evidence="12 16" id="KW-0560">Oxidoreductase</keyword>
<evidence type="ECO:0000256" key="14">
    <source>
        <dbReference type="ARBA" id="ARBA00023316"/>
    </source>
</evidence>